<gene>
    <name evidence="10 13" type="primary">rsgA</name>
    <name evidence="13" type="ORF">HZI73_17830</name>
</gene>
<evidence type="ECO:0000256" key="1">
    <source>
        <dbReference type="ARBA" id="ARBA00022490"/>
    </source>
</evidence>
<dbReference type="GO" id="GO:0005525">
    <property type="term" value="F:GTP binding"/>
    <property type="evidence" value="ECO:0007669"/>
    <property type="project" value="UniProtKB-UniRule"/>
</dbReference>
<keyword evidence="6 10" id="KW-0378">Hydrolase</keyword>
<evidence type="ECO:0000259" key="12">
    <source>
        <dbReference type="PROSITE" id="PS51721"/>
    </source>
</evidence>
<feature type="domain" description="CP-type G" evidence="12">
    <location>
        <begin position="100"/>
        <end position="259"/>
    </location>
</feature>
<evidence type="ECO:0000256" key="6">
    <source>
        <dbReference type="ARBA" id="ARBA00022801"/>
    </source>
</evidence>
<dbReference type="GO" id="GO:0005737">
    <property type="term" value="C:cytoplasm"/>
    <property type="evidence" value="ECO:0007669"/>
    <property type="project" value="UniProtKB-SubCell"/>
</dbReference>
<name>A0A8J8SJA8_9FIRM</name>
<dbReference type="Pfam" id="PF03193">
    <property type="entry name" value="RsgA_GTPase"/>
    <property type="match status" value="1"/>
</dbReference>
<comment type="function">
    <text evidence="10">One of several proteins that assist in the late maturation steps of the functional core of the 30S ribosomal subunit. Helps release RbfA from mature subunits. May play a role in the assembly of ribosomal proteins into the subunit. Circularly permuted GTPase that catalyzes slow GTP hydrolysis, GTPase activity is stimulated by the 30S ribosomal subunit.</text>
</comment>
<evidence type="ECO:0000256" key="7">
    <source>
        <dbReference type="ARBA" id="ARBA00022833"/>
    </source>
</evidence>
<dbReference type="Proteomes" id="UP000683246">
    <property type="component" value="Chromosome"/>
</dbReference>
<dbReference type="GO" id="GO:0019843">
    <property type="term" value="F:rRNA binding"/>
    <property type="evidence" value="ECO:0007669"/>
    <property type="project" value="UniProtKB-KW"/>
</dbReference>
<evidence type="ECO:0000256" key="2">
    <source>
        <dbReference type="ARBA" id="ARBA00022517"/>
    </source>
</evidence>
<accession>A0A8J8SJA8</accession>
<dbReference type="EMBL" id="CP058649">
    <property type="protein sequence ID" value="QUI25780.1"/>
    <property type="molecule type" value="Genomic_DNA"/>
</dbReference>
<dbReference type="PANTHER" id="PTHR32120">
    <property type="entry name" value="SMALL RIBOSOMAL SUBUNIT BIOGENESIS GTPASE RSGA"/>
    <property type="match status" value="1"/>
</dbReference>
<dbReference type="HAMAP" id="MF_01820">
    <property type="entry name" value="GTPase_RsgA"/>
    <property type="match status" value="1"/>
</dbReference>
<organism evidence="13 14">
    <name type="scientific">Vallitalea pronyensis</name>
    <dbReference type="NCBI Taxonomy" id="1348613"/>
    <lineage>
        <taxon>Bacteria</taxon>
        <taxon>Bacillati</taxon>
        <taxon>Bacillota</taxon>
        <taxon>Clostridia</taxon>
        <taxon>Lachnospirales</taxon>
        <taxon>Vallitaleaceae</taxon>
        <taxon>Vallitalea</taxon>
    </lineage>
</organism>
<evidence type="ECO:0000256" key="10">
    <source>
        <dbReference type="HAMAP-Rule" id="MF_01820"/>
    </source>
</evidence>
<keyword evidence="14" id="KW-1185">Reference proteome</keyword>
<dbReference type="InterPro" id="IPR027417">
    <property type="entry name" value="P-loop_NTPase"/>
</dbReference>
<dbReference type="PANTHER" id="PTHR32120:SF10">
    <property type="entry name" value="SMALL RIBOSOMAL SUBUNIT BIOGENESIS GTPASE RSGA"/>
    <property type="match status" value="1"/>
</dbReference>
<dbReference type="GO" id="GO:0003924">
    <property type="term" value="F:GTPase activity"/>
    <property type="evidence" value="ECO:0007669"/>
    <property type="project" value="UniProtKB-UniRule"/>
</dbReference>
<dbReference type="CDD" id="cd01854">
    <property type="entry name" value="YjeQ_EngC"/>
    <property type="match status" value="1"/>
</dbReference>
<protein>
    <recommendedName>
        <fullName evidence="10">Small ribosomal subunit biogenesis GTPase RsgA</fullName>
        <ecNumber evidence="10">3.6.1.-</ecNumber>
    </recommendedName>
</protein>
<dbReference type="KEGG" id="vpy:HZI73_17830"/>
<proteinExistence type="inferred from homology"/>
<keyword evidence="5 10" id="KW-0547">Nucleotide-binding</keyword>
<feature type="binding site" evidence="10">
    <location>
        <position position="287"/>
    </location>
    <ligand>
        <name>Zn(2+)</name>
        <dbReference type="ChEBI" id="CHEBI:29105"/>
    </ligand>
</feature>
<evidence type="ECO:0000256" key="5">
    <source>
        <dbReference type="ARBA" id="ARBA00022741"/>
    </source>
</evidence>
<evidence type="ECO:0000256" key="9">
    <source>
        <dbReference type="ARBA" id="ARBA00023134"/>
    </source>
</evidence>
<feature type="binding site" evidence="10">
    <location>
        <begin position="149"/>
        <end position="152"/>
    </location>
    <ligand>
        <name>GTP</name>
        <dbReference type="ChEBI" id="CHEBI:37565"/>
    </ligand>
</feature>
<dbReference type="AlphaFoldDB" id="A0A8J8SJA8"/>
<comment type="subcellular location">
    <subcellularLocation>
        <location evidence="10">Cytoplasm</location>
    </subcellularLocation>
</comment>
<comment type="subunit">
    <text evidence="10">Monomer. Associates with 30S ribosomal subunit, binds 16S rRNA.</text>
</comment>
<keyword evidence="3 10" id="KW-0479">Metal-binding</keyword>
<dbReference type="InterPro" id="IPR004881">
    <property type="entry name" value="Ribosome_biogen_GTPase_RsgA"/>
</dbReference>
<dbReference type="GO" id="GO:0042274">
    <property type="term" value="P:ribosomal small subunit biogenesis"/>
    <property type="evidence" value="ECO:0007669"/>
    <property type="project" value="UniProtKB-UniRule"/>
</dbReference>
<dbReference type="NCBIfam" id="TIGR00157">
    <property type="entry name" value="ribosome small subunit-dependent GTPase A"/>
    <property type="match status" value="1"/>
</dbReference>
<evidence type="ECO:0000256" key="8">
    <source>
        <dbReference type="ARBA" id="ARBA00022884"/>
    </source>
</evidence>
<dbReference type="SUPFAM" id="SSF52540">
    <property type="entry name" value="P-loop containing nucleoside triphosphate hydrolases"/>
    <property type="match status" value="1"/>
</dbReference>
<keyword evidence="1 10" id="KW-0963">Cytoplasm</keyword>
<evidence type="ECO:0000256" key="4">
    <source>
        <dbReference type="ARBA" id="ARBA00022730"/>
    </source>
</evidence>
<dbReference type="PROSITE" id="PS50936">
    <property type="entry name" value="ENGC_GTPASE"/>
    <property type="match status" value="1"/>
</dbReference>
<dbReference type="EC" id="3.6.1.-" evidence="10"/>
<dbReference type="PROSITE" id="PS51721">
    <property type="entry name" value="G_CP"/>
    <property type="match status" value="1"/>
</dbReference>
<evidence type="ECO:0000313" key="13">
    <source>
        <dbReference type="EMBL" id="QUI25780.1"/>
    </source>
</evidence>
<feature type="binding site" evidence="10">
    <location>
        <position position="289"/>
    </location>
    <ligand>
        <name>Zn(2+)</name>
        <dbReference type="ChEBI" id="CHEBI:29105"/>
    </ligand>
</feature>
<dbReference type="InterPro" id="IPR030378">
    <property type="entry name" value="G_CP_dom"/>
</dbReference>
<comment type="cofactor">
    <cofactor evidence="10">
        <name>Zn(2+)</name>
        <dbReference type="ChEBI" id="CHEBI:29105"/>
    </cofactor>
    <text evidence="10">Binds 1 zinc ion per subunit.</text>
</comment>
<dbReference type="Gene3D" id="1.10.40.50">
    <property type="entry name" value="Probable gtpase engc, domain 3"/>
    <property type="match status" value="1"/>
</dbReference>
<feature type="binding site" evidence="10">
    <location>
        <position position="295"/>
    </location>
    <ligand>
        <name>Zn(2+)</name>
        <dbReference type="ChEBI" id="CHEBI:29105"/>
    </ligand>
</feature>
<feature type="domain" description="EngC GTPase" evidence="11">
    <location>
        <begin position="110"/>
        <end position="257"/>
    </location>
</feature>
<evidence type="ECO:0000259" key="11">
    <source>
        <dbReference type="PROSITE" id="PS50936"/>
    </source>
</evidence>
<sequence>MDLKEYGFINTMISEDVRGIPARVTAVHKERYELICIYGQTYGKLKASIYYNQQQESFPTTGDFVIIQYNESGDSLIIKTLERKSKFSRNNFSGHAAEYVKTVKEQVVASNFDYVFIMASLNQDFNLKRIERYLTLAWQSGGSPVVILTKSDLVDDYSEQIRAVEKIAPGIGIFAVSAKTGHGIESLSDYLKPGKTIVLLGSSGIGKSSLVNALAGEVLMAIKEIREDDSRGRHTTTHRQLIKLPSGTMVIDTPGMRELGMWDVNVGLNEAFTDVESYFGKCKFSDCRHKSEPGCAIKQAIENGELSQERWNSYLQIKSEAQFVDNRSRYLREKDARNKSIAMWKKRNRKG</sequence>
<feature type="binding site" evidence="10">
    <location>
        <position position="282"/>
    </location>
    <ligand>
        <name>Zn(2+)</name>
        <dbReference type="ChEBI" id="CHEBI:29105"/>
    </ligand>
</feature>
<evidence type="ECO:0000256" key="3">
    <source>
        <dbReference type="ARBA" id="ARBA00022723"/>
    </source>
</evidence>
<keyword evidence="9 10" id="KW-0342">GTP-binding</keyword>
<dbReference type="GO" id="GO:0046872">
    <property type="term" value="F:metal ion binding"/>
    <property type="evidence" value="ECO:0007669"/>
    <property type="project" value="UniProtKB-KW"/>
</dbReference>
<keyword evidence="4 10" id="KW-0699">rRNA-binding</keyword>
<evidence type="ECO:0000313" key="14">
    <source>
        <dbReference type="Proteomes" id="UP000683246"/>
    </source>
</evidence>
<dbReference type="InterPro" id="IPR010914">
    <property type="entry name" value="RsgA_GTPase_dom"/>
</dbReference>
<keyword evidence="2 10" id="KW-0690">Ribosome biogenesis</keyword>
<reference evidence="13" key="1">
    <citation type="submission" date="2020-07" db="EMBL/GenBank/DDBJ databases">
        <title>Vallitalea pronyensis genome.</title>
        <authorList>
            <person name="Postec A."/>
        </authorList>
    </citation>
    <scope>NUCLEOTIDE SEQUENCE</scope>
    <source>
        <strain evidence="13">FatNI3</strain>
    </source>
</reference>
<keyword evidence="7 10" id="KW-0862">Zinc</keyword>
<keyword evidence="8 10" id="KW-0694">RNA-binding</keyword>
<dbReference type="Gene3D" id="3.40.50.300">
    <property type="entry name" value="P-loop containing nucleotide triphosphate hydrolases"/>
    <property type="match status" value="1"/>
</dbReference>
<comment type="similarity">
    <text evidence="10">Belongs to the TRAFAC class YlqF/YawG GTPase family. RsgA subfamily.</text>
</comment>
<feature type="binding site" evidence="10">
    <location>
        <begin position="201"/>
        <end position="209"/>
    </location>
    <ligand>
        <name>GTP</name>
        <dbReference type="ChEBI" id="CHEBI:37565"/>
    </ligand>
</feature>